<dbReference type="Proteomes" id="UP000051660">
    <property type="component" value="Unassembled WGS sequence"/>
</dbReference>
<organism evidence="2 3">
    <name type="scientific">Bradyrhizobium lablabi</name>
    <dbReference type="NCBI Taxonomy" id="722472"/>
    <lineage>
        <taxon>Bacteria</taxon>
        <taxon>Pseudomonadati</taxon>
        <taxon>Pseudomonadota</taxon>
        <taxon>Alphaproteobacteria</taxon>
        <taxon>Hyphomicrobiales</taxon>
        <taxon>Nitrobacteraceae</taxon>
        <taxon>Bradyrhizobium</taxon>
    </lineage>
</organism>
<sequence>MAASMRVIAFNNAWIAIPATVFASIAVLHAFLVVTQRSIELAQGQTNLGTLEFAEQSRLTRAILWRIGLLMIGATSILLIAGYMSLAPHMMTGLDGMAFDQFSIIGKFWSPVVAAMTLLMIVGAERNRGRVDFWEAALEFARRSLWLAPAVIALGIIYLGLGLGQGLIRNALWQFYQTSSAHSLIKNLIFFVFIFSFAMLRLWVTLLVLTWALKQSYVRGG</sequence>
<keyword evidence="1" id="KW-0472">Membrane</keyword>
<keyword evidence="1" id="KW-1133">Transmembrane helix</keyword>
<protein>
    <submittedName>
        <fullName evidence="2">Uncharacterized protein</fullName>
    </submittedName>
</protein>
<feature type="transmembrane region" description="Helical" evidence="1">
    <location>
        <begin position="104"/>
        <end position="124"/>
    </location>
</feature>
<dbReference type="EMBL" id="LLYB01000071">
    <property type="protein sequence ID" value="KRR23029.1"/>
    <property type="molecule type" value="Genomic_DNA"/>
</dbReference>
<feature type="transmembrane region" description="Helical" evidence="1">
    <location>
        <begin position="12"/>
        <end position="34"/>
    </location>
</feature>
<keyword evidence="1" id="KW-0812">Transmembrane</keyword>
<reference evidence="2 3" key="1">
    <citation type="submission" date="2014-03" db="EMBL/GenBank/DDBJ databases">
        <title>Bradyrhizobium valentinum sp. nov., isolated from effective nodules of Lupinus mariae-josephae, a lupine endemic of basic-lime soils in Eastern Spain.</title>
        <authorList>
            <person name="Duran D."/>
            <person name="Rey L."/>
            <person name="Navarro A."/>
            <person name="Busquets A."/>
            <person name="Imperial J."/>
            <person name="Ruiz-Argueso T."/>
        </authorList>
    </citation>
    <scope>NUCLEOTIDE SEQUENCE [LARGE SCALE GENOMIC DNA]</scope>
    <source>
        <strain evidence="2 3">CCBAU 23086</strain>
    </source>
</reference>
<name>A0A0R3MYA0_9BRAD</name>
<feature type="transmembrane region" description="Helical" evidence="1">
    <location>
        <begin position="63"/>
        <end position="84"/>
    </location>
</feature>
<accession>A0A0R3MYA0</accession>
<dbReference type="AlphaFoldDB" id="A0A0R3MYA0"/>
<evidence type="ECO:0000313" key="3">
    <source>
        <dbReference type="Proteomes" id="UP000051660"/>
    </source>
</evidence>
<feature type="transmembrane region" description="Helical" evidence="1">
    <location>
        <begin position="188"/>
        <end position="213"/>
    </location>
</feature>
<comment type="caution">
    <text evidence="2">The sequence shown here is derived from an EMBL/GenBank/DDBJ whole genome shotgun (WGS) entry which is preliminary data.</text>
</comment>
<dbReference type="OrthoDB" id="8236935at2"/>
<proteinExistence type="predicted"/>
<feature type="transmembrane region" description="Helical" evidence="1">
    <location>
        <begin position="145"/>
        <end position="168"/>
    </location>
</feature>
<evidence type="ECO:0000256" key="1">
    <source>
        <dbReference type="SAM" id="Phobius"/>
    </source>
</evidence>
<gene>
    <name evidence="2" type="ORF">CQ14_00095</name>
</gene>
<evidence type="ECO:0000313" key="2">
    <source>
        <dbReference type="EMBL" id="KRR23029.1"/>
    </source>
</evidence>